<evidence type="ECO:0000256" key="1">
    <source>
        <dbReference type="SAM" id="MobiDB-lite"/>
    </source>
</evidence>
<dbReference type="RefSeq" id="WP_104981775.1">
    <property type="nucleotide sequence ID" value="NZ_CP012673.1"/>
</dbReference>
<protein>
    <submittedName>
        <fullName evidence="3">Uncharacterized protein</fullName>
    </submittedName>
</protein>
<feature type="transmembrane region" description="Helical" evidence="2">
    <location>
        <begin position="212"/>
        <end position="230"/>
    </location>
</feature>
<feature type="transmembrane region" description="Helical" evidence="2">
    <location>
        <begin position="107"/>
        <end position="135"/>
    </location>
</feature>
<feature type="region of interest" description="Disordered" evidence="1">
    <location>
        <begin position="257"/>
        <end position="276"/>
    </location>
</feature>
<dbReference type="AlphaFoldDB" id="A0A2L0EUT6"/>
<sequence length="276" mass="29330">MRLDRATIVLRPRSASEVMDLACRFGVVHAKLYLRLGALVLLPGAALCLALRYALDWPWWATWLAAAALAAIAQGAFTILASRLLFSEALPARAALAAFARRLPSYVGALLVSRALLAASSLALLLPLPFAWAAVLFQDEASLLEQAGPIASVRRSAQLVRGHGGLTALLLLLATQASCLVGAELFGQALVDGLLQLGEPFGSLYDEGGTPYAILGLFAASPLVATTRFLQYIDLRTRSDGWDVQVRFMAIAEREAAPRTEPGEQAAHATSRGQAA</sequence>
<organism evidence="3 4">
    <name type="scientific">Sorangium cellulosum</name>
    <name type="common">Polyangium cellulosum</name>
    <dbReference type="NCBI Taxonomy" id="56"/>
    <lineage>
        <taxon>Bacteria</taxon>
        <taxon>Pseudomonadati</taxon>
        <taxon>Myxococcota</taxon>
        <taxon>Polyangia</taxon>
        <taxon>Polyangiales</taxon>
        <taxon>Polyangiaceae</taxon>
        <taxon>Sorangium</taxon>
    </lineage>
</organism>
<accession>A0A2L0EUT6</accession>
<feature type="transmembrane region" description="Helical" evidence="2">
    <location>
        <begin position="60"/>
        <end position="86"/>
    </location>
</feature>
<proteinExistence type="predicted"/>
<dbReference type="EMBL" id="CP012673">
    <property type="protein sequence ID" value="AUX43042.1"/>
    <property type="molecule type" value="Genomic_DNA"/>
</dbReference>
<feature type="transmembrane region" description="Helical" evidence="2">
    <location>
        <begin position="32"/>
        <end position="54"/>
    </location>
</feature>
<dbReference type="OrthoDB" id="5506255at2"/>
<keyword evidence="2" id="KW-0472">Membrane</keyword>
<keyword evidence="2" id="KW-0812">Transmembrane</keyword>
<evidence type="ECO:0000313" key="4">
    <source>
        <dbReference type="Proteomes" id="UP000238348"/>
    </source>
</evidence>
<keyword evidence="2" id="KW-1133">Transmembrane helix</keyword>
<reference evidence="3 4" key="1">
    <citation type="submission" date="2015-09" db="EMBL/GenBank/DDBJ databases">
        <title>Sorangium comparison.</title>
        <authorList>
            <person name="Zaburannyi N."/>
            <person name="Bunk B."/>
            <person name="Overmann J."/>
            <person name="Mueller R."/>
        </authorList>
    </citation>
    <scope>NUCLEOTIDE SEQUENCE [LARGE SCALE GENOMIC DNA]</scope>
    <source>
        <strain evidence="3 4">So ce26</strain>
    </source>
</reference>
<evidence type="ECO:0000313" key="3">
    <source>
        <dbReference type="EMBL" id="AUX43042.1"/>
    </source>
</evidence>
<name>A0A2L0EUT6_SORCE</name>
<gene>
    <name evidence="3" type="ORF">SOCE26_044820</name>
</gene>
<dbReference type="Proteomes" id="UP000238348">
    <property type="component" value="Chromosome"/>
</dbReference>
<evidence type="ECO:0000256" key="2">
    <source>
        <dbReference type="SAM" id="Phobius"/>
    </source>
</evidence>